<gene>
    <name evidence="15" type="ORF">RYS15_12405</name>
</gene>
<evidence type="ECO:0000256" key="2">
    <source>
        <dbReference type="ARBA" id="ARBA00009810"/>
    </source>
</evidence>
<dbReference type="Gene3D" id="3.55.50.30">
    <property type="match status" value="1"/>
</dbReference>
<keyword evidence="10 15" id="KW-0675">Receptor</keyword>
<accession>A0ABU3VZV4</accession>
<evidence type="ECO:0000256" key="1">
    <source>
        <dbReference type="ARBA" id="ARBA00004571"/>
    </source>
</evidence>
<keyword evidence="8 13" id="KW-0798">TonB box</keyword>
<dbReference type="InterPro" id="IPR037066">
    <property type="entry name" value="Plug_dom_sf"/>
</dbReference>
<dbReference type="Gene3D" id="2.170.130.10">
    <property type="entry name" value="TonB-dependent receptor, plug domain"/>
    <property type="match status" value="1"/>
</dbReference>
<dbReference type="Pfam" id="PF07660">
    <property type="entry name" value="STN"/>
    <property type="match status" value="1"/>
</dbReference>
<feature type="domain" description="Secretin/TonB short N-terminal" evidence="14">
    <location>
        <begin position="85"/>
        <end position="136"/>
    </location>
</feature>
<dbReference type="EMBL" id="JAWIIJ010000008">
    <property type="protein sequence ID" value="MDV2079487.1"/>
    <property type="molecule type" value="Genomic_DNA"/>
</dbReference>
<keyword evidence="11 12" id="KW-0998">Cell outer membrane</keyword>
<dbReference type="InterPro" id="IPR012910">
    <property type="entry name" value="Plug_dom"/>
</dbReference>
<keyword evidence="5" id="KW-0406">Ion transport</keyword>
<dbReference type="InterPro" id="IPR000531">
    <property type="entry name" value="Beta-barrel_TonB"/>
</dbReference>
<dbReference type="CDD" id="cd01347">
    <property type="entry name" value="ligand_gated_channel"/>
    <property type="match status" value="1"/>
</dbReference>
<reference evidence="15 16" key="1">
    <citation type="submission" date="2023-10" db="EMBL/GenBank/DDBJ databases">
        <title>Characteristics and mechanism of a salt-tolerant marine origin heterotrophic nitrifying- aerobic denitrifying bacteria Marinobacter xestospongiae HN1.</title>
        <authorList>
            <person name="Qi R."/>
        </authorList>
    </citation>
    <scope>NUCLEOTIDE SEQUENCE [LARGE SCALE GENOMIC DNA]</scope>
    <source>
        <strain evidence="15 16">HN1</strain>
    </source>
</reference>
<evidence type="ECO:0000256" key="7">
    <source>
        <dbReference type="ARBA" id="ARBA00023004"/>
    </source>
</evidence>
<dbReference type="InterPro" id="IPR036942">
    <property type="entry name" value="Beta-barrel_TonB_sf"/>
</dbReference>
<evidence type="ECO:0000256" key="11">
    <source>
        <dbReference type="ARBA" id="ARBA00023237"/>
    </source>
</evidence>
<dbReference type="PROSITE" id="PS52016">
    <property type="entry name" value="TONB_DEPENDENT_REC_3"/>
    <property type="match status" value="1"/>
</dbReference>
<keyword evidence="4 12" id="KW-1134">Transmembrane beta strand</keyword>
<keyword evidence="7" id="KW-0408">Iron</keyword>
<comment type="caution">
    <text evidence="15">The sequence shown here is derived from an EMBL/GenBank/DDBJ whole genome shotgun (WGS) entry which is preliminary data.</text>
</comment>
<dbReference type="Pfam" id="PF00593">
    <property type="entry name" value="TonB_dep_Rec_b-barrel"/>
    <property type="match status" value="1"/>
</dbReference>
<protein>
    <submittedName>
        <fullName evidence="15">TonB-dependent siderophore receptor</fullName>
    </submittedName>
</protein>
<organism evidence="15 16">
    <name type="scientific">Marinobacter xestospongiae</name>
    <dbReference type="NCBI Taxonomy" id="994319"/>
    <lineage>
        <taxon>Bacteria</taxon>
        <taxon>Pseudomonadati</taxon>
        <taxon>Pseudomonadota</taxon>
        <taxon>Gammaproteobacteria</taxon>
        <taxon>Pseudomonadales</taxon>
        <taxon>Marinobacteraceae</taxon>
        <taxon>Marinobacter</taxon>
    </lineage>
</organism>
<keyword evidence="9 12" id="KW-0472">Membrane</keyword>
<keyword evidence="5" id="KW-0410">Iron transport</keyword>
<proteinExistence type="inferred from homology"/>
<evidence type="ECO:0000256" key="13">
    <source>
        <dbReference type="RuleBase" id="RU003357"/>
    </source>
</evidence>
<name>A0ABU3VZV4_9GAMM</name>
<evidence type="ECO:0000256" key="9">
    <source>
        <dbReference type="ARBA" id="ARBA00023136"/>
    </source>
</evidence>
<dbReference type="Proteomes" id="UP001269819">
    <property type="component" value="Unassembled WGS sequence"/>
</dbReference>
<evidence type="ECO:0000256" key="12">
    <source>
        <dbReference type="PROSITE-ProRule" id="PRU01360"/>
    </source>
</evidence>
<evidence type="ECO:0000256" key="8">
    <source>
        <dbReference type="ARBA" id="ARBA00023077"/>
    </source>
</evidence>
<dbReference type="InterPro" id="IPR010105">
    <property type="entry name" value="TonB_sidphr_rcpt"/>
</dbReference>
<dbReference type="SUPFAM" id="SSF56935">
    <property type="entry name" value="Porins"/>
    <property type="match status" value="1"/>
</dbReference>
<keyword evidence="3 12" id="KW-0813">Transport</keyword>
<evidence type="ECO:0000256" key="3">
    <source>
        <dbReference type="ARBA" id="ARBA00022448"/>
    </source>
</evidence>
<evidence type="ECO:0000259" key="14">
    <source>
        <dbReference type="SMART" id="SM00965"/>
    </source>
</evidence>
<evidence type="ECO:0000256" key="4">
    <source>
        <dbReference type="ARBA" id="ARBA00022452"/>
    </source>
</evidence>
<dbReference type="SMART" id="SM00965">
    <property type="entry name" value="STN"/>
    <property type="match status" value="1"/>
</dbReference>
<comment type="similarity">
    <text evidence="2 12 13">Belongs to the TonB-dependent receptor family.</text>
</comment>
<dbReference type="RefSeq" id="WP_316974037.1">
    <property type="nucleotide sequence ID" value="NZ_JAWIIJ010000008.1"/>
</dbReference>
<dbReference type="InterPro" id="IPR011662">
    <property type="entry name" value="Secretin/TonB_short_N"/>
</dbReference>
<dbReference type="Pfam" id="PF07715">
    <property type="entry name" value="Plug"/>
    <property type="match status" value="1"/>
</dbReference>
<dbReference type="NCBIfam" id="TIGR01783">
    <property type="entry name" value="TonB-siderophor"/>
    <property type="match status" value="1"/>
</dbReference>
<evidence type="ECO:0000256" key="5">
    <source>
        <dbReference type="ARBA" id="ARBA00022496"/>
    </source>
</evidence>
<dbReference type="InterPro" id="IPR039426">
    <property type="entry name" value="TonB-dep_rcpt-like"/>
</dbReference>
<dbReference type="PANTHER" id="PTHR32552">
    <property type="entry name" value="FERRICHROME IRON RECEPTOR-RELATED"/>
    <property type="match status" value="1"/>
</dbReference>
<comment type="subcellular location">
    <subcellularLocation>
        <location evidence="1 12">Cell outer membrane</location>
        <topology evidence="1 12">Multi-pass membrane protein</topology>
    </subcellularLocation>
</comment>
<evidence type="ECO:0000313" key="16">
    <source>
        <dbReference type="Proteomes" id="UP001269819"/>
    </source>
</evidence>
<sequence>MQFSALTDRQGRCPQSSAFNQRRLAPLPLAVQLVMVMATVITISTVTPSTAWADAPQSSSERVQVDIPPGPLANALTRFAAQTGLYLSVESNLTAGKHSNGLSGDYTAQNGLRTLLLGTGLQYRFTGENTVLLQADSKDAGRMLNAIEVSAASAATMSTETTGAYTKDELNTATKLSLSPRETPQIVHTVTHKMAEDFGAQNMEDILNMAPGVSVGHTDDDRRSYTARGYAMTIQYDGLPSTSGIDGGVVAGPDSALLDSTEVLLGAAGLMNGAGQPGGVINMIYKRPTDETQASAEVTFGSWDLRRIVADLSGSLTPSDRIRARVVAVDQSEESFRDFEREKKKVLYTVVEGDLTDDTTLTLSIQTQDIYDNVTDRSGLPTDNDGNDMNWSRSTFLAPDWNRWNKYATTYRARIEQRLPSDWQFIAQASTLKSEADWRFATLSEFNSSSGVATFRRWGQYNEETSDDAELYLRGPVELFGRSHDLVFGGNWTDRLWTGRDGDGTDFDTGLYNFDPKTSIPMPEIVLDTAIGEQITRQYGGYAAGHFTFTNRLKAVIGSRLSWYHYEFRNTTRDEDRVVTPYLGLTYDINTWASVYASYTDVFNPQSSRDTSGLILDPEKGSSYELGFKGELYDGLLNTSVTLFRISKDNEAQLISDIPFDAGNACGGWCYEANGKTTTNGFDLGVSGRITDSLQVMGGFTQYRKNDNDETVRIAKLSASYSPESQPWSTGISLDTSTKSYGQWGMSQDARTLLGAFARYQISPKLDLALKVRNLLDDKYYANAIDSGYGRQYWGDPRSWSISLRGTW</sequence>
<evidence type="ECO:0000256" key="6">
    <source>
        <dbReference type="ARBA" id="ARBA00022692"/>
    </source>
</evidence>
<evidence type="ECO:0000313" key="15">
    <source>
        <dbReference type="EMBL" id="MDV2079487.1"/>
    </source>
</evidence>
<evidence type="ECO:0000256" key="10">
    <source>
        <dbReference type="ARBA" id="ARBA00023170"/>
    </source>
</evidence>
<keyword evidence="16" id="KW-1185">Reference proteome</keyword>
<dbReference type="PANTHER" id="PTHR32552:SF74">
    <property type="entry name" value="HYDROXAMATE SIDEROPHORE RECEPTOR FHUE"/>
    <property type="match status" value="1"/>
</dbReference>
<keyword evidence="6 12" id="KW-0812">Transmembrane</keyword>
<dbReference type="Gene3D" id="2.40.170.20">
    <property type="entry name" value="TonB-dependent receptor, beta-barrel domain"/>
    <property type="match status" value="1"/>
</dbReference>